<dbReference type="InterPro" id="IPR012337">
    <property type="entry name" value="RNaseH-like_sf"/>
</dbReference>
<proteinExistence type="predicted"/>
<dbReference type="EC" id="2.7.7.49" evidence="1"/>
<name>A0A6G0VGP3_APHCR</name>
<dbReference type="InterPro" id="IPR036397">
    <property type="entry name" value="RNaseH_sf"/>
</dbReference>
<dbReference type="GO" id="GO:0003676">
    <property type="term" value="F:nucleic acid binding"/>
    <property type="evidence" value="ECO:0007669"/>
    <property type="project" value="InterPro"/>
</dbReference>
<dbReference type="InterPro" id="IPR050951">
    <property type="entry name" value="Retrovirus_Pol_polyprotein"/>
</dbReference>
<feature type="domain" description="Integrase zinc-binding" evidence="2">
    <location>
        <begin position="1"/>
        <end position="40"/>
    </location>
</feature>
<dbReference type="PANTHER" id="PTHR37984:SF5">
    <property type="entry name" value="PROTEIN NYNRIN-LIKE"/>
    <property type="match status" value="1"/>
</dbReference>
<evidence type="ECO:0000313" key="4">
    <source>
        <dbReference type="Proteomes" id="UP000478052"/>
    </source>
</evidence>
<dbReference type="EMBL" id="VUJU01017771">
    <property type="protein sequence ID" value="KAF0682163.1"/>
    <property type="molecule type" value="Genomic_DNA"/>
</dbReference>
<feature type="non-terminal residue" evidence="3">
    <location>
        <position position="1"/>
    </location>
</feature>
<dbReference type="SUPFAM" id="SSF53098">
    <property type="entry name" value="Ribonuclease H-like"/>
    <property type="match status" value="1"/>
</dbReference>
<dbReference type="Proteomes" id="UP000478052">
    <property type="component" value="Unassembled WGS sequence"/>
</dbReference>
<protein>
    <recommendedName>
        <fullName evidence="1">RNA-directed DNA polymerase</fullName>
        <ecNumber evidence="1">2.7.7.49</ecNumber>
    </recommendedName>
</protein>
<dbReference type="Gene3D" id="1.10.340.70">
    <property type="match status" value="1"/>
</dbReference>
<evidence type="ECO:0000256" key="1">
    <source>
        <dbReference type="ARBA" id="ARBA00012493"/>
    </source>
</evidence>
<dbReference type="InterPro" id="IPR041588">
    <property type="entry name" value="Integrase_H2C2"/>
</dbReference>
<dbReference type="GO" id="GO:0003964">
    <property type="term" value="F:RNA-directed DNA polymerase activity"/>
    <property type="evidence" value="ECO:0007669"/>
    <property type="project" value="UniProtKB-EC"/>
</dbReference>
<reference evidence="3 4" key="1">
    <citation type="submission" date="2019-08" db="EMBL/GenBank/DDBJ databases">
        <title>Whole genome of Aphis craccivora.</title>
        <authorList>
            <person name="Voronova N.V."/>
            <person name="Shulinski R.S."/>
            <person name="Bandarenka Y.V."/>
            <person name="Zhorov D.G."/>
            <person name="Warner D."/>
        </authorList>
    </citation>
    <scope>NUCLEOTIDE SEQUENCE [LARGE SCALE GENOMIC DNA]</scope>
    <source>
        <strain evidence="3">180601</strain>
        <tissue evidence="3">Whole Body</tissue>
    </source>
</reference>
<keyword evidence="4" id="KW-1185">Reference proteome</keyword>
<dbReference type="Pfam" id="PF17921">
    <property type="entry name" value="Integrase_H2C2"/>
    <property type="match status" value="1"/>
</dbReference>
<dbReference type="Gene3D" id="3.30.420.10">
    <property type="entry name" value="Ribonuclease H-like superfamily/Ribonuclease H"/>
    <property type="match status" value="2"/>
</dbReference>
<accession>A0A6G0VGP3</accession>
<organism evidence="3 4">
    <name type="scientific">Aphis craccivora</name>
    <name type="common">Cowpea aphid</name>
    <dbReference type="NCBI Taxonomy" id="307492"/>
    <lineage>
        <taxon>Eukaryota</taxon>
        <taxon>Metazoa</taxon>
        <taxon>Ecdysozoa</taxon>
        <taxon>Arthropoda</taxon>
        <taxon>Hexapoda</taxon>
        <taxon>Insecta</taxon>
        <taxon>Pterygota</taxon>
        <taxon>Neoptera</taxon>
        <taxon>Paraneoptera</taxon>
        <taxon>Hemiptera</taxon>
        <taxon>Sternorrhyncha</taxon>
        <taxon>Aphidomorpha</taxon>
        <taxon>Aphidoidea</taxon>
        <taxon>Aphididae</taxon>
        <taxon>Aphidini</taxon>
        <taxon>Aphis</taxon>
        <taxon>Aphis</taxon>
    </lineage>
</organism>
<dbReference type="PANTHER" id="PTHR37984">
    <property type="entry name" value="PROTEIN CBG26694"/>
    <property type="match status" value="1"/>
</dbReference>
<dbReference type="OrthoDB" id="6625262at2759"/>
<gene>
    <name evidence="3" type="ORF">FWK35_00037242</name>
</gene>
<sequence length="243" mass="28190">GHQGVSRTIKRIKLHRQWKGLKCDLKKFIAVCQSCQQKKSMNRTIKQPKVVTKTANKPFEKVFHDTAEPLTTTNEGHSYILTIQENVNKFSAVVTHDANSATKTFVERFICQYCIPESIVTDCDTELMSKIFKEYYLDDYVAFAIFVYNTTIHTTTNHQPYELVYGFPATISHTLSRTPQARYNYDDYSYELKQKLQVTYKTARNNIINKKEKAKKKYDQGEVQVNVKVGDQVWIKPPTRKGN</sequence>
<comment type="caution">
    <text evidence="3">The sequence shown here is derived from an EMBL/GenBank/DDBJ whole genome shotgun (WGS) entry which is preliminary data.</text>
</comment>
<evidence type="ECO:0000313" key="3">
    <source>
        <dbReference type="EMBL" id="KAF0682163.1"/>
    </source>
</evidence>
<evidence type="ECO:0000259" key="2">
    <source>
        <dbReference type="Pfam" id="PF17921"/>
    </source>
</evidence>
<dbReference type="AlphaFoldDB" id="A0A6G0VGP3"/>